<dbReference type="VEuPathDB" id="FungiDB:AMAG_03487"/>
<dbReference type="GO" id="GO:0016787">
    <property type="term" value="F:hydrolase activity"/>
    <property type="evidence" value="ECO:0007669"/>
    <property type="project" value="UniProtKB-KW"/>
</dbReference>
<organism evidence="4 5">
    <name type="scientific">Allomyces macrogynus (strain ATCC 38327)</name>
    <name type="common">Allomyces javanicus var. macrogynus</name>
    <dbReference type="NCBI Taxonomy" id="578462"/>
    <lineage>
        <taxon>Eukaryota</taxon>
        <taxon>Fungi</taxon>
        <taxon>Fungi incertae sedis</taxon>
        <taxon>Blastocladiomycota</taxon>
        <taxon>Blastocladiomycetes</taxon>
        <taxon>Blastocladiales</taxon>
        <taxon>Blastocladiaceae</taxon>
        <taxon>Allomyces</taxon>
    </lineage>
</organism>
<reference evidence="4 5" key="1">
    <citation type="submission" date="2009-11" db="EMBL/GenBank/DDBJ databases">
        <title>Annotation of Allomyces macrogynus ATCC 38327.</title>
        <authorList>
            <consortium name="The Broad Institute Genome Sequencing Platform"/>
            <person name="Russ C."/>
            <person name="Cuomo C."/>
            <person name="Burger G."/>
            <person name="Gray M.W."/>
            <person name="Holland P.W.H."/>
            <person name="King N."/>
            <person name="Lang F.B.F."/>
            <person name="Roger A.J."/>
            <person name="Ruiz-Trillo I."/>
            <person name="Young S.K."/>
            <person name="Zeng Q."/>
            <person name="Gargeya S."/>
            <person name="Fitzgerald M."/>
            <person name="Haas B."/>
            <person name="Abouelleil A."/>
            <person name="Alvarado L."/>
            <person name="Arachchi H.M."/>
            <person name="Berlin A."/>
            <person name="Chapman S.B."/>
            <person name="Gearin G."/>
            <person name="Goldberg J."/>
            <person name="Griggs A."/>
            <person name="Gujja S."/>
            <person name="Hansen M."/>
            <person name="Heiman D."/>
            <person name="Howarth C."/>
            <person name="Larimer J."/>
            <person name="Lui A."/>
            <person name="MacDonald P.J.P."/>
            <person name="McCowen C."/>
            <person name="Montmayeur A."/>
            <person name="Murphy C."/>
            <person name="Neiman D."/>
            <person name="Pearson M."/>
            <person name="Priest M."/>
            <person name="Roberts A."/>
            <person name="Saif S."/>
            <person name="Shea T."/>
            <person name="Sisk P."/>
            <person name="Stolte C."/>
            <person name="Sykes S."/>
            <person name="Wortman J."/>
            <person name="Nusbaum C."/>
            <person name="Birren B."/>
        </authorList>
    </citation>
    <scope>NUCLEOTIDE SEQUENCE [LARGE SCALE GENOMIC DNA]</scope>
    <source>
        <strain evidence="4 5">ATCC 38327</strain>
    </source>
</reference>
<reference evidence="5" key="2">
    <citation type="submission" date="2009-11" db="EMBL/GenBank/DDBJ databases">
        <title>The Genome Sequence of Allomyces macrogynus strain ATCC 38327.</title>
        <authorList>
            <consortium name="The Broad Institute Genome Sequencing Platform"/>
            <person name="Russ C."/>
            <person name="Cuomo C."/>
            <person name="Shea T."/>
            <person name="Young S.K."/>
            <person name="Zeng Q."/>
            <person name="Koehrsen M."/>
            <person name="Haas B."/>
            <person name="Borodovsky M."/>
            <person name="Guigo R."/>
            <person name="Alvarado L."/>
            <person name="Berlin A."/>
            <person name="Borenstein D."/>
            <person name="Chen Z."/>
            <person name="Engels R."/>
            <person name="Freedman E."/>
            <person name="Gellesch M."/>
            <person name="Goldberg J."/>
            <person name="Griggs A."/>
            <person name="Gujja S."/>
            <person name="Heiman D."/>
            <person name="Hepburn T."/>
            <person name="Howarth C."/>
            <person name="Jen D."/>
            <person name="Larson L."/>
            <person name="Lewis B."/>
            <person name="Mehta T."/>
            <person name="Park D."/>
            <person name="Pearson M."/>
            <person name="Roberts A."/>
            <person name="Saif S."/>
            <person name="Shenoy N."/>
            <person name="Sisk P."/>
            <person name="Stolte C."/>
            <person name="Sykes S."/>
            <person name="Walk T."/>
            <person name="White J."/>
            <person name="Yandava C."/>
            <person name="Burger G."/>
            <person name="Gray M.W."/>
            <person name="Holland P.W.H."/>
            <person name="King N."/>
            <person name="Lang F.B.F."/>
            <person name="Roger A.J."/>
            <person name="Ruiz-Trillo I."/>
            <person name="Lander E."/>
            <person name="Nusbaum C."/>
        </authorList>
    </citation>
    <scope>NUCLEOTIDE SEQUENCE [LARGE SCALE GENOMIC DNA]</scope>
    <source>
        <strain evidence="5">ATCC 38327</strain>
    </source>
</reference>
<dbReference type="Pfam" id="PF03959">
    <property type="entry name" value="FSH1"/>
    <property type="match status" value="1"/>
</dbReference>
<dbReference type="FunFam" id="3.40.50.1820:FF:000073">
    <property type="entry name" value="esterase OVCA2 isoform X6"/>
    <property type="match status" value="1"/>
</dbReference>
<dbReference type="EMBL" id="GG745334">
    <property type="protein sequence ID" value="KNE59161.1"/>
    <property type="molecule type" value="Genomic_DNA"/>
</dbReference>
<dbReference type="Proteomes" id="UP000054350">
    <property type="component" value="Unassembled WGS sequence"/>
</dbReference>
<dbReference type="InterPro" id="IPR005645">
    <property type="entry name" value="FSH-like_dom"/>
</dbReference>
<dbReference type="GO" id="GO:0005634">
    <property type="term" value="C:nucleus"/>
    <property type="evidence" value="ECO:0007669"/>
    <property type="project" value="TreeGrafter"/>
</dbReference>
<dbReference type="OMA" id="ARESTGW"/>
<dbReference type="GO" id="GO:0005737">
    <property type="term" value="C:cytoplasm"/>
    <property type="evidence" value="ECO:0007669"/>
    <property type="project" value="TreeGrafter"/>
</dbReference>
<dbReference type="InterPro" id="IPR029058">
    <property type="entry name" value="AB_hydrolase_fold"/>
</dbReference>
<evidence type="ECO:0000256" key="2">
    <source>
        <dbReference type="SAM" id="MobiDB-lite"/>
    </source>
</evidence>
<sequence>MPNAQLAVTTADSNEYKPIGAPPVPSIFDLLAQNPEWAAAPTSSQRASQHGATCSNMTPTPGSAQRLRILCLHGYTQNASVFSKRTAALRKSFKKRADFVYVTAPLYTADFDTTGADAEDLADVGDEGPRAWFRREEQPVFREWGYDESFSLLKSVLETQGPFDGVVGFSQGANMAALLAMRMHPNAPNGPLTTAHPPFRFAILSSGFVSRDPDLAPLFHAPVAPWSIPTLHIWGAADEWVPADRSRDLAAAFANAVVYEHAGGHFLPTKAPDRAVIAEFLDLVVNGETDEPSAAVAGDESGCASPSSDGVPVAEHSETR</sequence>
<proteinExistence type="predicted"/>
<feature type="domain" description="Serine hydrolase" evidence="3">
    <location>
        <begin position="65"/>
        <end position="274"/>
    </location>
</feature>
<evidence type="ECO:0000313" key="5">
    <source>
        <dbReference type="Proteomes" id="UP000054350"/>
    </source>
</evidence>
<dbReference type="Gene3D" id="3.40.50.1820">
    <property type="entry name" value="alpha/beta hydrolase"/>
    <property type="match status" value="1"/>
</dbReference>
<dbReference type="SUPFAM" id="SSF53474">
    <property type="entry name" value="alpha/beta-Hydrolases"/>
    <property type="match status" value="1"/>
</dbReference>
<dbReference type="OrthoDB" id="414698at2759"/>
<evidence type="ECO:0000259" key="3">
    <source>
        <dbReference type="Pfam" id="PF03959"/>
    </source>
</evidence>
<keyword evidence="5" id="KW-1185">Reference proteome</keyword>
<dbReference type="eggNOG" id="KOG2551">
    <property type="taxonomic scope" value="Eukaryota"/>
</dbReference>
<feature type="compositionally biased region" description="Polar residues" evidence="2">
    <location>
        <begin position="41"/>
        <end position="59"/>
    </location>
</feature>
<feature type="region of interest" description="Disordered" evidence="2">
    <location>
        <begin position="291"/>
        <end position="320"/>
    </location>
</feature>
<feature type="region of interest" description="Disordered" evidence="2">
    <location>
        <begin position="39"/>
        <end position="59"/>
    </location>
</feature>
<protein>
    <recommendedName>
        <fullName evidence="3">Serine hydrolase domain-containing protein</fullName>
    </recommendedName>
</protein>
<accession>A0A0L0S9N4</accession>
<dbReference type="PANTHER" id="PTHR48070">
    <property type="entry name" value="ESTERASE OVCA2"/>
    <property type="match status" value="1"/>
</dbReference>
<name>A0A0L0S9N4_ALLM3</name>
<gene>
    <name evidence="4" type="ORF">AMAG_03487</name>
</gene>
<dbReference type="AlphaFoldDB" id="A0A0L0S9N4"/>
<dbReference type="STRING" id="578462.A0A0L0S9N4"/>
<evidence type="ECO:0000256" key="1">
    <source>
        <dbReference type="ARBA" id="ARBA00022801"/>
    </source>
</evidence>
<dbReference type="PANTHER" id="PTHR48070:SF6">
    <property type="entry name" value="ESTERASE OVCA2"/>
    <property type="match status" value="1"/>
</dbReference>
<dbReference type="InterPro" id="IPR050593">
    <property type="entry name" value="LovG"/>
</dbReference>
<keyword evidence="1" id="KW-0378">Hydrolase</keyword>
<evidence type="ECO:0000313" key="4">
    <source>
        <dbReference type="EMBL" id="KNE59161.1"/>
    </source>
</evidence>